<proteinExistence type="inferred from homology"/>
<dbReference type="GO" id="GO:0043023">
    <property type="term" value="F:ribosomal large subunit binding"/>
    <property type="evidence" value="ECO:0007669"/>
    <property type="project" value="UniProtKB-UniRule"/>
</dbReference>
<dbReference type="GO" id="GO:0005730">
    <property type="term" value="C:nucleolus"/>
    <property type="evidence" value="ECO:0007669"/>
    <property type="project" value="UniProtKB-SubCell"/>
</dbReference>
<gene>
    <name evidence="6 7" type="primary">EIF6</name>
</gene>
<evidence type="ECO:0000256" key="2">
    <source>
        <dbReference type="ARBA" id="ARBA00022540"/>
    </source>
</evidence>
<comment type="subunit">
    <text evidence="5">Monomer. Associates with the 60S ribosomal subunit. Interacts with RACK1. Interacts with DICER1, AGO2, TARBP2, MOV10 and RPL7A; they form a large RNA-induced silencing complex (RISC).</text>
</comment>
<dbReference type="GO" id="GO:0042273">
    <property type="term" value="P:ribosomal large subunit biogenesis"/>
    <property type="evidence" value="ECO:0007669"/>
    <property type="project" value="UniProtKB-UniRule"/>
</dbReference>
<evidence type="ECO:0000256" key="3">
    <source>
        <dbReference type="ARBA" id="ARBA00022917"/>
    </source>
</evidence>
<comment type="similarity">
    <text evidence="6">Belongs to the eIF-6 family.</text>
</comment>
<evidence type="ECO:0000256" key="4">
    <source>
        <dbReference type="ARBA" id="ARBA00023242"/>
    </source>
</evidence>
<evidence type="ECO:0000256" key="6">
    <source>
        <dbReference type="HAMAP-Rule" id="MF_03132"/>
    </source>
</evidence>
<organism evidence="7">
    <name type="scientific">Iconisemion striatum</name>
    <dbReference type="NCBI Taxonomy" id="60296"/>
    <lineage>
        <taxon>Eukaryota</taxon>
        <taxon>Metazoa</taxon>
        <taxon>Chordata</taxon>
        <taxon>Craniata</taxon>
        <taxon>Vertebrata</taxon>
        <taxon>Euteleostomi</taxon>
        <taxon>Actinopterygii</taxon>
        <taxon>Neopterygii</taxon>
        <taxon>Teleostei</taxon>
        <taxon>Neoteleostei</taxon>
        <taxon>Acanthomorphata</taxon>
        <taxon>Ovalentaria</taxon>
        <taxon>Atherinomorphae</taxon>
        <taxon>Cyprinodontiformes</taxon>
        <taxon>Nothobranchiidae</taxon>
        <taxon>Iconisemion</taxon>
    </lineage>
</organism>
<dbReference type="EMBL" id="HADW01013392">
    <property type="protein sequence ID" value="SBP14792.1"/>
    <property type="molecule type" value="Transcribed_RNA"/>
</dbReference>
<dbReference type="PANTHER" id="PTHR10784">
    <property type="entry name" value="TRANSLATION INITIATION FACTOR 6"/>
    <property type="match status" value="1"/>
</dbReference>
<protein>
    <recommendedName>
        <fullName evidence="6">Eukaryotic translation initiation factor 6</fullName>
        <shortName evidence="6">eIF-6</shortName>
    </recommendedName>
</protein>
<sequence length="336" mass="36636">MLNEQFLYITFDVTTLTLQRGSDRVRSEEEAASRVGRPRGSFRFVYAHVELKVSNKTTFGAENSPLRCSTTGQNSKVLLEPAPVPVPVLSMAVRASFEKNNEIGCFAKLTNTYCLVAIGGSENFYSVFEGELSETIPVIHASIAGCRIIGRMCVGNRHGLLVPNNTTDQELQHIRNSLPDSVKIQRVEERLSALGNVIACNDYVALVHPDLDRETEEILADTLKVEVFRQTVAEQVLVGSYCAFSNQGGLVHPKTSIEDQDELSSLLQVPLVAGTVNRGSEVISAGMVVNDWCAFCGLDTTSTELSVIESVFRLSDAVQPSAIATSMRDSLIDSMA</sequence>
<dbReference type="AlphaFoldDB" id="A0A1A7X9K4"/>
<dbReference type="Gene3D" id="3.75.10.10">
    <property type="entry name" value="L-arginine/glycine Amidinotransferase, Chain A"/>
    <property type="match status" value="1"/>
</dbReference>
<keyword evidence="6" id="KW-0690">Ribosome biogenesis</keyword>
<comment type="subcellular location">
    <subcellularLocation>
        <location evidence="6">Cytoplasm</location>
    </subcellularLocation>
    <subcellularLocation>
        <location evidence="6">Nucleus</location>
        <location evidence="6">Nucleolus</location>
    </subcellularLocation>
    <text evidence="6">Shuttles between cytoplasm and nucleus/nucleolus.</text>
</comment>
<dbReference type="HAMAP" id="MF_00032">
    <property type="entry name" value="eIF_6"/>
    <property type="match status" value="1"/>
</dbReference>
<dbReference type="InterPro" id="IPR002769">
    <property type="entry name" value="eIF6"/>
</dbReference>
<dbReference type="SUPFAM" id="SSF55909">
    <property type="entry name" value="Pentein"/>
    <property type="match status" value="1"/>
</dbReference>
<evidence type="ECO:0000256" key="1">
    <source>
        <dbReference type="ARBA" id="ARBA00022490"/>
    </source>
</evidence>
<keyword evidence="3 6" id="KW-0648">Protein biosynthesis</keyword>
<keyword evidence="1 6" id="KW-0963">Cytoplasm</keyword>
<dbReference type="SMART" id="SM00654">
    <property type="entry name" value="eIF6"/>
    <property type="match status" value="1"/>
</dbReference>
<dbReference type="GO" id="GO:0005737">
    <property type="term" value="C:cytoplasm"/>
    <property type="evidence" value="ECO:0007669"/>
    <property type="project" value="UniProtKB-SubCell"/>
</dbReference>
<evidence type="ECO:0000313" key="7">
    <source>
        <dbReference type="EMBL" id="SBP14792.1"/>
    </source>
</evidence>
<keyword evidence="2 6" id="KW-0396">Initiation factor</keyword>
<reference evidence="7" key="2">
    <citation type="submission" date="2016-06" db="EMBL/GenBank/DDBJ databases">
        <title>The genome of a short-lived fish provides insights into sex chromosome evolution and the genetic control of aging.</title>
        <authorList>
            <person name="Reichwald K."/>
            <person name="Felder M."/>
            <person name="Petzold A."/>
            <person name="Koch P."/>
            <person name="Groth M."/>
            <person name="Platzer M."/>
        </authorList>
    </citation>
    <scope>NUCLEOTIDE SEQUENCE</scope>
    <source>
        <tissue evidence="7">Brain</tissue>
    </source>
</reference>
<dbReference type="CDD" id="cd00527">
    <property type="entry name" value="IF6"/>
    <property type="match status" value="1"/>
</dbReference>
<dbReference type="GO" id="GO:0003743">
    <property type="term" value="F:translation initiation factor activity"/>
    <property type="evidence" value="ECO:0007669"/>
    <property type="project" value="UniProtKB-UniRule"/>
</dbReference>
<dbReference type="Pfam" id="PF01912">
    <property type="entry name" value="eIF-6"/>
    <property type="match status" value="1"/>
</dbReference>
<evidence type="ECO:0000256" key="5">
    <source>
        <dbReference type="ARBA" id="ARBA00062592"/>
    </source>
</evidence>
<dbReference type="EMBL" id="HADX01003783">
    <property type="protein sequence ID" value="SBP26015.1"/>
    <property type="molecule type" value="Transcribed_RNA"/>
</dbReference>
<name>A0A1A7X9K4_9TELE</name>
<dbReference type="GO" id="GO:0042256">
    <property type="term" value="P:cytosolic ribosome assembly"/>
    <property type="evidence" value="ECO:0007669"/>
    <property type="project" value="UniProtKB-UniRule"/>
</dbReference>
<dbReference type="FunFam" id="3.75.10.10:FF:000001">
    <property type="entry name" value="Eukaryotic translation initiation factor 6"/>
    <property type="match status" value="1"/>
</dbReference>
<keyword evidence="4 6" id="KW-0539">Nucleus</keyword>
<comment type="function">
    <text evidence="6">Binds to the 60S ribosomal subunit and prevents its association with the 40S ribosomal subunit to form the 80S initiation complex in the cytoplasm. May also be involved in ribosome biogenesis.</text>
</comment>
<dbReference type="NCBIfam" id="TIGR00323">
    <property type="entry name" value="eIF-6"/>
    <property type="match status" value="1"/>
</dbReference>
<reference evidence="7" key="1">
    <citation type="submission" date="2016-05" db="EMBL/GenBank/DDBJ databases">
        <authorList>
            <person name="Lavstsen T."/>
            <person name="Jespersen J.S."/>
        </authorList>
    </citation>
    <scope>NUCLEOTIDE SEQUENCE</scope>
    <source>
        <tissue evidence="7">Brain</tissue>
    </source>
</reference>
<accession>A0A1A7X9K4</accession>